<organism evidence="6 7">
    <name type="scientific">Massilia glaciei</name>
    <dbReference type="NCBI Taxonomy" id="1524097"/>
    <lineage>
        <taxon>Bacteria</taxon>
        <taxon>Pseudomonadati</taxon>
        <taxon>Pseudomonadota</taxon>
        <taxon>Betaproteobacteria</taxon>
        <taxon>Burkholderiales</taxon>
        <taxon>Oxalobacteraceae</taxon>
        <taxon>Telluria group</taxon>
        <taxon>Massilia</taxon>
    </lineage>
</organism>
<reference evidence="6 7" key="1">
    <citation type="submission" date="2018-04" db="EMBL/GenBank/DDBJ databases">
        <title>Massilia violaceinigra sp. nov., a novel purple-pigmented bacterium isolated from Tianshan glacier, Xinjiang, China.</title>
        <authorList>
            <person name="Wang H."/>
        </authorList>
    </citation>
    <scope>NUCLEOTIDE SEQUENCE [LARGE SCALE GENOMIC DNA]</scope>
    <source>
        <strain evidence="6 7">B448-2</strain>
    </source>
</reference>
<dbReference type="SMART" id="SM00327">
    <property type="entry name" value="VWA"/>
    <property type="match status" value="1"/>
</dbReference>
<feature type="chain" id="PRO_5015606726" evidence="4">
    <location>
        <begin position="25"/>
        <end position="389"/>
    </location>
</feature>
<dbReference type="RefSeq" id="WP_106760139.1">
    <property type="nucleotide sequence ID" value="NZ_PXWF02000320.1"/>
</dbReference>
<evidence type="ECO:0000256" key="3">
    <source>
        <dbReference type="ARBA" id="ARBA00022729"/>
    </source>
</evidence>
<comment type="subcellular location">
    <subcellularLocation>
        <location evidence="1">Secreted</location>
    </subcellularLocation>
</comment>
<keyword evidence="3 4" id="KW-0732">Signal</keyword>
<dbReference type="PANTHER" id="PTHR47763">
    <property type="entry name" value="ALPHA-PROTEIN KINASE VWKA"/>
    <property type="match status" value="1"/>
</dbReference>
<evidence type="ECO:0000256" key="2">
    <source>
        <dbReference type="ARBA" id="ARBA00022525"/>
    </source>
</evidence>
<dbReference type="PROSITE" id="PS50234">
    <property type="entry name" value="VWFA"/>
    <property type="match status" value="1"/>
</dbReference>
<dbReference type="GO" id="GO:0005737">
    <property type="term" value="C:cytoplasm"/>
    <property type="evidence" value="ECO:0007669"/>
    <property type="project" value="TreeGrafter"/>
</dbReference>
<dbReference type="InterPro" id="IPR002035">
    <property type="entry name" value="VWF_A"/>
</dbReference>
<keyword evidence="2" id="KW-0964">Secreted</keyword>
<evidence type="ECO:0000256" key="4">
    <source>
        <dbReference type="SAM" id="SignalP"/>
    </source>
</evidence>
<dbReference type="InterPro" id="IPR056861">
    <property type="entry name" value="HMCN1-like_VWA"/>
</dbReference>
<protein>
    <submittedName>
        <fullName evidence="6">VWA domain-containing protein</fullName>
    </submittedName>
</protein>
<dbReference type="Pfam" id="PF25106">
    <property type="entry name" value="VWA_4"/>
    <property type="match status" value="1"/>
</dbReference>
<dbReference type="Gene3D" id="3.40.50.410">
    <property type="entry name" value="von Willebrand factor, type A domain"/>
    <property type="match status" value="1"/>
</dbReference>
<evidence type="ECO:0000313" key="7">
    <source>
        <dbReference type="Proteomes" id="UP000241421"/>
    </source>
</evidence>
<dbReference type="InterPro" id="IPR036465">
    <property type="entry name" value="vWFA_dom_sf"/>
</dbReference>
<feature type="domain" description="VWFA" evidence="5">
    <location>
        <begin position="51"/>
        <end position="247"/>
    </location>
</feature>
<accession>A0A2U2HDH1</accession>
<dbReference type="SUPFAM" id="SSF53300">
    <property type="entry name" value="vWA-like"/>
    <property type="match status" value="1"/>
</dbReference>
<dbReference type="InterPro" id="IPR052969">
    <property type="entry name" value="Thr-specific_kinase-like"/>
</dbReference>
<proteinExistence type="predicted"/>
<dbReference type="EMBL" id="PXWF02000320">
    <property type="protein sequence ID" value="PWF41068.1"/>
    <property type="molecule type" value="Genomic_DNA"/>
</dbReference>
<dbReference type="PANTHER" id="PTHR47763:SF1">
    <property type="entry name" value="DUF659 DOMAIN-CONTAINING PROTEIN"/>
    <property type="match status" value="1"/>
</dbReference>
<dbReference type="OrthoDB" id="9805121at2"/>
<dbReference type="GO" id="GO:0004674">
    <property type="term" value="F:protein serine/threonine kinase activity"/>
    <property type="evidence" value="ECO:0007669"/>
    <property type="project" value="TreeGrafter"/>
</dbReference>
<gene>
    <name evidence="6" type="ORF">C7C56_025425</name>
</gene>
<dbReference type="Proteomes" id="UP000241421">
    <property type="component" value="Unassembled WGS sequence"/>
</dbReference>
<feature type="signal peptide" evidence="4">
    <location>
        <begin position="1"/>
        <end position="24"/>
    </location>
</feature>
<keyword evidence="7" id="KW-1185">Reference proteome</keyword>
<dbReference type="AlphaFoldDB" id="A0A2U2HDH1"/>
<dbReference type="CDD" id="cd00198">
    <property type="entry name" value="vWFA"/>
    <property type="match status" value="1"/>
</dbReference>
<evidence type="ECO:0000259" key="5">
    <source>
        <dbReference type="PROSITE" id="PS50234"/>
    </source>
</evidence>
<name>A0A2U2HDH1_9BURK</name>
<evidence type="ECO:0000256" key="1">
    <source>
        <dbReference type="ARBA" id="ARBA00004613"/>
    </source>
</evidence>
<comment type="caution">
    <text evidence="6">The sequence shown here is derived from an EMBL/GenBank/DDBJ whole genome shotgun (WGS) entry which is preliminary data.</text>
</comment>
<sequence length="389" mass="40728">MSPNLLKNAIAACFVSCAVAPALASPLPLVIAHPAPVAVAASADARAASIELVFVLDTTGSMGGLLEGAKTKIWSIVNDIMQTQGQKAASVKVGLVAYRDRGDAYVTQVTPLSDNLDDVYARLMELKAQGGGDGPEDVRSAMRDGLERVQWSKAGPRTSQILFLVGDAPPHDDYQDVPDILETARLARQQGMTVNAIQCGGNSAATGPWKSLAQFGGGEYFAIAQDGGVRAIATPYDAELAALGERIGGTYLAYGAATARLASQAKQAAMESRVSAAAPPAAQADRALNKAINKKAYDESDLVQKVESGALSLDSVKESDLPEALRALKPEQRQAKLAATSAERKALRERILALSKLREQFLASERKKAGAAKGGFDAAVSSALAKQIK</sequence>
<evidence type="ECO:0000313" key="6">
    <source>
        <dbReference type="EMBL" id="PWF41068.1"/>
    </source>
</evidence>